<keyword evidence="7 9" id="KW-0472">Membrane</keyword>
<evidence type="ECO:0000313" key="10">
    <source>
        <dbReference type="EMBL" id="KAK1738600.1"/>
    </source>
</evidence>
<dbReference type="Pfam" id="PF25539">
    <property type="entry name" value="Bestrophin_2"/>
    <property type="match status" value="1"/>
</dbReference>
<evidence type="ECO:0000256" key="9">
    <source>
        <dbReference type="SAM" id="Phobius"/>
    </source>
</evidence>
<name>A0AAD9DAF4_9STRA</name>
<keyword evidence="6" id="KW-0406">Ion transport</keyword>
<evidence type="ECO:0000256" key="2">
    <source>
        <dbReference type="ARBA" id="ARBA00022448"/>
    </source>
</evidence>
<dbReference type="AlphaFoldDB" id="A0AAD9DAF4"/>
<dbReference type="Proteomes" id="UP001224775">
    <property type="component" value="Unassembled WGS sequence"/>
</dbReference>
<evidence type="ECO:0000256" key="8">
    <source>
        <dbReference type="SAM" id="MobiDB-lite"/>
    </source>
</evidence>
<dbReference type="GO" id="GO:0005254">
    <property type="term" value="F:chloride channel activity"/>
    <property type="evidence" value="ECO:0007669"/>
    <property type="project" value="InterPro"/>
</dbReference>
<keyword evidence="11" id="KW-1185">Reference proteome</keyword>
<sequence>MTGNNNSVDDDTMIQPGLGLHRRPTQQDNLRTSLRHGHGISLVHVNPMIAGHNASLITPDASDTSHYSFSSALIYQASTKEDEIFRKHVSSFSYRVICNGPFLFAIASYIAVTAIILNVPVLRESTFMDWLSKSDSGMAFFSAWEGRCLWGTLIFAAINLAQQGQGSFTEKENFRRLCALIVCFSIACKNQLYGQSIEADGDYLLTRGLISKTEYEQVIKRQGWQPYYFLGALREIIDVDLKMSGQRAKINNDVYSFKGSTTDAQLLMMDGALGQMASIIGDLIRVKATGLPMGYDSIFYFIYLVYFVVTTLSWAIKLQWYTPILMSLLHLVVRCITELGTCLEDPFGNDITDLPLDKFCRAIEAQIAAVFTDTFPESTEYVSAWPTRRATASNSTTTRPTTCLSVEEPVTPTDDDFEENYPQDKPTRQLSTILSGDALSGDDEV</sequence>
<comment type="subcellular location">
    <subcellularLocation>
        <location evidence="1">Cell membrane</location>
        <topology evidence="1">Multi-pass membrane protein</topology>
    </subcellularLocation>
</comment>
<feature type="region of interest" description="Disordered" evidence="8">
    <location>
        <begin position="406"/>
        <end position="445"/>
    </location>
</feature>
<accession>A0AAD9DAF4</accession>
<keyword evidence="2" id="KW-0813">Transport</keyword>
<evidence type="ECO:0000256" key="4">
    <source>
        <dbReference type="ARBA" id="ARBA00022692"/>
    </source>
</evidence>
<dbReference type="InterPro" id="IPR044669">
    <property type="entry name" value="YneE/VCCN1/2-like"/>
</dbReference>
<feature type="region of interest" description="Disordered" evidence="8">
    <location>
        <begin position="1"/>
        <end position="26"/>
    </location>
</feature>
<evidence type="ECO:0000256" key="5">
    <source>
        <dbReference type="ARBA" id="ARBA00022989"/>
    </source>
</evidence>
<keyword evidence="3" id="KW-1003">Cell membrane</keyword>
<organism evidence="10 11">
    <name type="scientific">Skeletonema marinoi</name>
    <dbReference type="NCBI Taxonomy" id="267567"/>
    <lineage>
        <taxon>Eukaryota</taxon>
        <taxon>Sar</taxon>
        <taxon>Stramenopiles</taxon>
        <taxon>Ochrophyta</taxon>
        <taxon>Bacillariophyta</taxon>
        <taxon>Coscinodiscophyceae</taxon>
        <taxon>Thalassiosirophycidae</taxon>
        <taxon>Thalassiosirales</taxon>
        <taxon>Skeletonemataceae</taxon>
        <taxon>Skeletonema</taxon>
        <taxon>Skeletonema marinoi-dohrnii complex</taxon>
    </lineage>
</organism>
<proteinExistence type="predicted"/>
<reference evidence="10" key="1">
    <citation type="submission" date="2023-06" db="EMBL/GenBank/DDBJ databases">
        <title>Survivors Of The Sea: Transcriptome response of Skeletonema marinoi to long-term dormancy.</title>
        <authorList>
            <person name="Pinder M.I.M."/>
            <person name="Kourtchenko O."/>
            <person name="Robertson E.K."/>
            <person name="Larsson T."/>
            <person name="Maumus F."/>
            <person name="Osuna-Cruz C.M."/>
            <person name="Vancaester E."/>
            <person name="Stenow R."/>
            <person name="Vandepoele K."/>
            <person name="Ploug H."/>
            <person name="Bruchert V."/>
            <person name="Godhe A."/>
            <person name="Topel M."/>
        </authorList>
    </citation>
    <scope>NUCLEOTIDE SEQUENCE</scope>
    <source>
        <strain evidence="10">R05AC</strain>
    </source>
</reference>
<feature type="transmembrane region" description="Helical" evidence="9">
    <location>
        <begin position="298"/>
        <end position="316"/>
    </location>
</feature>
<evidence type="ECO:0000256" key="1">
    <source>
        <dbReference type="ARBA" id="ARBA00004651"/>
    </source>
</evidence>
<feature type="transmembrane region" description="Helical" evidence="9">
    <location>
        <begin position="139"/>
        <end position="161"/>
    </location>
</feature>
<evidence type="ECO:0000256" key="7">
    <source>
        <dbReference type="ARBA" id="ARBA00023136"/>
    </source>
</evidence>
<feature type="transmembrane region" description="Helical" evidence="9">
    <location>
        <begin position="96"/>
        <end position="119"/>
    </location>
</feature>
<comment type="caution">
    <text evidence="10">The sequence shown here is derived from an EMBL/GenBank/DDBJ whole genome shotgun (WGS) entry which is preliminary data.</text>
</comment>
<evidence type="ECO:0000256" key="3">
    <source>
        <dbReference type="ARBA" id="ARBA00022475"/>
    </source>
</evidence>
<dbReference type="EMBL" id="JATAAI010000020">
    <property type="protein sequence ID" value="KAK1738600.1"/>
    <property type="molecule type" value="Genomic_DNA"/>
</dbReference>
<keyword evidence="4 9" id="KW-0812">Transmembrane</keyword>
<evidence type="ECO:0000313" key="11">
    <source>
        <dbReference type="Proteomes" id="UP001224775"/>
    </source>
</evidence>
<protein>
    <submittedName>
        <fullName evidence="10">Bestrophin family protein</fullName>
    </submittedName>
</protein>
<keyword evidence="5 9" id="KW-1133">Transmembrane helix</keyword>
<dbReference type="PANTHER" id="PTHR33281:SF19">
    <property type="entry name" value="VOLTAGE-DEPENDENT ANION CHANNEL-FORMING PROTEIN YNEE"/>
    <property type="match status" value="1"/>
</dbReference>
<gene>
    <name evidence="10" type="ORF">QTG54_010630</name>
</gene>
<dbReference type="GO" id="GO:0005886">
    <property type="term" value="C:plasma membrane"/>
    <property type="evidence" value="ECO:0007669"/>
    <property type="project" value="UniProtKB-SubCell"/>
</dbReference>
<evidence type="ECO:0000256" key="6">
    <source>
        <dbReference type="ARBA" id="ARBA00023065"/>
    </source>
</evidence>
<dbReference type="PANTHER" id="PTHR33281">
    <property type="entry name" value="UPF0187 PROTEIN YNEE"/>
    <property type="match status" value="1"/>
</dbReference>